<organism evidence="1 2">
    <name type="scientific">Streptomyces antimycoticus</name>
    <dbReference type="NCBI Taxonomy" id="68175"/>
    <lineage>
        <taxon>Bacteria</taxon>
        <taxon>Bacillati</taxon>
        <taxon>Actinomycetota</taxon>
        <taxon>Actinomycetes</taxon>
        <taxon>Kitasatosporales</taxon>
        <taxon>Streptomycetaceae</taxon>
        <taxon>Streptomyces</taxon>
        <taxon>Streptomyces violaceusniger group</taxon>
    </lineage>
</organism>
<name>A0A4D4KAZ3_9ACTN</name>
<dbReference type="AlphaFoldDB" id="A0A4D4KAZ3"/>
<keyword evidence="2" id="KW-1185">Reference proteome</keyword>
<dbReference type="Proteomes" id="UP000299290">
    <property type="component" value="Unassembled WGS sequence"/>
</dbReference>
<sequence>MGILCEAYGLGVPIAALPYLNAAQAAHPAYRQSLERLRGMGVLVAEYEPHQPKSGGGRDTFRWEQALVLLNPKVR</sequence>
<accession>A0A4D4KAZ3</accession>
<evidence type="ECO:0000313" key="2">
    <source>
        <dbReference type="Proteomes" id="UP000299290"/>
    </source>
</evidence>
<comment type="caution">
    <text evidence="1">The sequence shown here is derived from an EMBL/GenBank/DDBJ whole genome shotgun (WGS) entry which is preliminary data.</text>
</comment>
<dbReference type="EMBL" id="BJHV01000001">
    <property type="protein sequence ID" value="GDY43856.1"/>
    <property type="molecule type" value="Genomic_DNA"/>
</dbReference>
<evidence type="ECO:0000313" key="1">
    <source>
        <dbReference type="EMBL" id="GDY43856.1"/>
    </source>
</evidence>
<gene>
    <name evidence="1" type="ORF">SANT12839_047380</name>
</gene>
<proteinExistence type="predicted"/>
<reference evidence="1 2" key="1">
    <citation type="journal article" date="2020" name="Int. J. Syst. Evol. Microbiol.">
        <title>Reclassification of Streptomyces castelarensis and Streptomyces sporoclivatus as later heterotypic synonyms of Streptomyces antimycoticus.</title>
        <authorList>
            <person name="Komaki H."/>
            <person name="Tamura T."/>
        </authorList>
    </citation>
    <scope>NUCLEOTIDE SEQUENCE [LARGE SCALE GENOMIC DNA]</scope>
    <source>
        <strain evidence="1 2">NBRC 12839</strain>
    </source>
</reference>
<protein>
    <recommendedName>
        <fullName evidence="3">Flavoprotein domain-containing protein</fullName>
    </recommendedName>
</protein>
<evidence type="ECO:0008006" key="3">
    <source>
        <dbReference type="Google" id="ProtNLM"/>
    </source>
</evidence>